<dbReference type="SUPFAM" id="SSF53448">
    <property type="entry name" value="Nucleotide-diphospho-sugar transferases"/>
    <property type="match status" value="1"/>
</dbReference>
<protein>
    <submittedName>
        <fullName evidence="5">Glycosyl transferase family 2</fullName>
    </submittedName>
</protein>
<dbReference type="InterPro" id="IPR050834">
    <property type="entry name" value="Glycosyltransf_2"/>
</dbReference>
<evidence type="ECO:0000256" key="2">
    <source>
        <dbReference type="ARBA" id="ARBA00022676"/>
    </source>
</evidence>
<sequence>MRCSWLIPVRDGGSWLAQAVTSALAGCGNDDEVVLVNDGSVDGAVEALSPHPKLRTLHQTKQGLVAALEHGRRECHGQYIARLDADDIALPGRLDHQIAALDTDPSLAAVGGRATLFTDHGPVPRGMQYYIDWINNLDDPHREILVESPLLHPAVTFRATHVEHIGGYRSGEVPEDYDLWLRLVADGFRIANVAHEVVSIRDHSSRLTRTDSRYSRTAFDSCRRNFLQKTALLRPRRIVLWAGVRGGRPWLRWLKTGGHQVIAVIDITKSIVRSGVPVLPPAALPDLDLDILLVAVGARGARGQIRNELATLRPDLVEGHNWWALL</sequence>
<proteinExistence type="inferred from homology"/>
<reference evidence="5" key="1">
    <citation type="submission" date="2015-10" db="EMBL/GenBank/DDBJ databases">
        <authorList>
            <person name="Gilbert D.G."/>
        </authorList>
    </citation>
    <scope>NUCLEOTIDE SEQUENCE</scope>
</reference>
<name>A0A160TW40_9ZZZZ</name>
<dbReference type="AlphaFoldDB" id="A0A160TW40"/>
<dbReference type="Pfam" id="PF00535">
    <property type="entry name" value="Glycos_transf_2"/>
    <property type="match status" value="1"/>
</dbReference>
<dbReference type="EMBL" id="CZRL01000120">
    <property type="protein sequence ID" value="CUS55018.1"/>
    <property type="molecule type" value="Genomic_DNA"/>
</dbReference>
<evidence type="ECO:0000256" key="3">
    <source>
        <dbReference type="ARBA" id="ARBA00022679"/>
    </source>
</evidence>
<feature type="domain" description="Glycosyltransferase 2-like" evidence="4">
    <location>
        <begin position="4"/>
        <end position="147"/>
    </location>
</feature>
<dbReference type="PROSITE" id="PS51257">
    <property type="entry name" value="PROKAR_LIPOPROTEIN"/>
    <property type="match status" value="1"/>
</dbReference>
<evidence type="ECO:0000259" key="4">
    <source>
        <dbReference type="Pfam" id="PF00535"/>
    </source>
</evidence>
<keyword evidence="2" id="KW-0328">Glycosyltransferase</keyword>
<dbReference type="InterPro" id="IPR001173">
    <property type="entry name" value="Glyco_trans_2-like"/>
</dbReference>
<accession>A0A160TW40</accession>
<organism evidence="5">
    <name type="scientific">hydrothermal vent metagenome</name>
    <dbReference type="NCBI Taxonomy" id="652676"/>
    <lineage>
        <taxon>unclassified sequences</taxon>
        <taxon>metagenomes</taxon>
        <taxon>ecological metagenomes</taxon>
    </lineage>
</organism>
<evidence type="ECO:0000313" key="5">
    <source>
        <dbReference type="EMBL" id="CUS55018.1"/>
    </source>
</evidence>
<dbReference type="GO" id="GO:0016757">
    <property type="term" value="F:glycosyltransferase activity"/>
    <property type="evidence" value="ECO:0007669"/>
    <property type="project" value="UniProtKB-KW"/>
</dbReference>
<dbReference type="Gene3D" id="3.90.550.10">
    <property type="entry name" value="Spore Coat Polysaccharide Biosynthesis Protein SpsA, Chain A"/>
    <property type="match status" value="1"/>
</dbReference>
<evidence type="ECO:0000256" key="1">
    <source>
        <dbReference type="ARBA" id="ARBA00006739"/>
    </source>
</evidence>
<comment type="similarity">
    <text evidence="1">Belongs to the glycosyltransferase 2 family.</text>
</comment>
<dbReference type="PANTHER" id="PTHR43685">
    <property type="entry name" value="GLYCOSYLTRANSFERASE"/>
    <property type="match status" value="1"/>
</dbReference>
<dbReference type="PANTHER" id="PTHR43685:SF5">
    <property type="entry name" value="GLYCOSYLTRANSFERASE EPSE-RELATED"/>
    <property type="match status" value="1"/>
</dbReference>
<gene>
    <name evidence="5" type="ORF">MGWOODY_XGa2086</name>
</gene>
<keyword evidence="3 5" id="KW-0808">Transferase</keyword>
<dbReference type="InterPro" id="IPR029044">
    <property type="entry name" value="Nucleotide-diphossugar_trans"/>
</dbReference>